<dbReference type="Proteomes" id="UP000308600">
    <property type="component" value="Unassembled WGS sequence"/>
</dbReference>
<reference evidence="1 2" key="1">
    <citation type="journal article" date="2019" name="Nat. Ecol. Evol.">
        <title>Megaphylogeny resolves global patterns of mushroom evolution.</title>
        <authorList>
            <person name="Varga T."/>
            <person name="Krizsan K."/>
            <person name="Foldi C."/>
            <person name="Dima B."/>
            <person name="Sanchez-Garcia M."/>
            <person name="Sanchez-Ramirez S."/>
            <person name="Szollosi G.J."/>
            <person name="Szarkandi J.G."/>
            <person name="Papp V."/>
            <person name="Albert L."/>
            <person name="Andreopoulos W."/>
            <person name="Angelini C."/>
            <person name="Antonin V."/>
            <person name="Barry K.W."/>
            <person name="Bougher N.L."/>
            <person name="Buchanan P."/>
            <person name="Buyck B."/>
            <person name="Bense V."/>
            <person name="Catcheside P."/>
            <person name="Chovatia M."/>
            <person name="Cooper J."/>
            <person name="Damon W."/>
            <person name="Desjardin D."/>
            <person name="Finy P."/>
            <person name="Geml J."/>
            <person name="Haridas S."/>
            <person name="Hughes K."/>
            <person name="Justo A."/>
            <person name="Karasinski D."/>
            <person name="Kautmanova I."/>
            <person name="Kiss B."/>
            <person name="Kocsube S."/>
            <person name="Kotiranta H."/>
            <person name="LaButti K.M."/>
            <person name="Lechner B.E."/>
            <person name="Liimatainen K."/>
            <person name="Lipzen A."/>
            <person name="Lukacs Z."/>
            <person name="Mihaltcheva S."/>
            <person name="Morgado L.N."/>
            <person name="Niskanen T."/>
            <person name="Noordeloos M.E."/>
            <person name="Ohm R.A."/>
            <person name="Ortiz-Santana B."/>
            <person name="Ovrebo C."/>
            <person name="Racz N."/>
            <person name="Riley R."/>
            <person name="Savchenko A."/>
            <person name="Shiryaev A."/>
            <person name="Soop K."/>
            <person name="Spirin V."/>
            <person name="Szebenyi C."/>
            <person name="Tomsovsky M."/>
            <person name="Tulloss R.E."/>
            <person name="Uehling J."/>
            <person name="Grigoriev I.V."/>
            <person name="Vagvolgyi C."/>
            <person name="Papp T."/>
            <person name="Martin F.M."/>
            <person name="Miettinen O."/>
            <person name="Hibbett D.S."/>
            <person name="Nagy L.G."/>
        </authorList>
    </citation>
    <scope>NUCLEOTIDE SEQUENCE [LARGE SCALE GENOMIC DNA]</scope>
    <source>
        <strain evidence="1 2">NL-1719</strain>
    </source>
</reference>
<evidence type="ECO:0000313" key="2">
    <source>
        <dbReference type="Proteomes" id="UP000308600"/>
    </source>
</evidence>
<accession>A0ACD3BE92</accession>
<protein>
    <submittedName>
        <fullName evidence="1">ARM repeat-containing protein</fullName>
    </submittedName>
</protein>
<proteinExistence type="predicted"/>
<keyword evidence="2" id="KW-1185">Reference proteome</keyword>
<dbReference type="EMBL" id="ML208260">
    <property type="protein sequence ID" value="TFK76423.1"/>
    <property type="molecule type" value="Genomic_DNA"/>
</dbReference>
<name>A0ACD3BE92_9AGAR</name>
<sequence length="384" mass="43856">MHMFAQGVRGGRRDGGEQSTLRSALLDEFRANKARKWELRDIFGYIVEFSGDQHGSRFIQQKLETATSDEKQIVFDEIVPNNTLQLIQDVFGNYVIQKLFEHGTQVQKTLLANTMEGHVLPLSLQMYGCRVVQKAIEYILPDQQACFVRELDAHVLKCVKDANGNHVIQKLIERVSADRLGFVGSFRGNVYDLSTHPYGCRVLQRCLEHLPEEHTRPLLDELHRYTINLMQDQFGNYVIQFVLEHGRPQDRALVISKLRGQMLQMARHKFASNVCEKALVCADGANRHQLIDELMTPRQDGVSPIVTMMKDQFANYVLQRALTVVEGEQKEQLVGKVRPQLVSMKRYSSAYSKHLVSIERLLEKCPPSQTESHDLSVQSAEPLL</sequence>
<evidence type="ECO:0000313" key="1">
    <source>
        <dbReference type="EMBL" id="TFK76423.1"/>
    </source>
</evidence>
<organism evidence="1 2">
    <name type="scientific">Pluteus cervinus</name>
    <dbReference type="NCBI Taxonomy" id="181527"/>
    <lineage>
        <taxon>Eukaryota</taxon>
        <taxon>Fungi</taxon>
        <taxon>Dikarya</taxon>
        <taxon>Basidiomycota</taxon>
        <taxon>Agaricomycotina</taxon>
        <taxon>Agaricomycetes</taxon>
        <taxon>Agaricomycetidae</taxon>
        <taxon>Agaricales</taxon>
        <taxon>Pluteineae</taxon>
        <taxon>Pluteaceae</taxon>
        <taxon>Pluteus</taxon>
    </lineage>
</organism>
<gene>
    <name evidence="1" type="ORF">BDN72DRAFT_867391</name>
</gene>